<reference evidence="2" key="1">
    <citation type="submission" date="2016-04" db="EMBL/GenBank/DDBJ databases">
        <title>Cephalotus genome sequencing.</title>
        <authorList>
            <person name="Fukushima K."/>
            <person name="Hasebe M."/>
            <person name="Fang X."/>
        </authorList>
    </citation>
    <scope>NUCLEOTIDE SEQUENCE [LARGE SCALE GENOMIC DNA]</scope>
    <source>
        <strain evidence="2">cv. St1</strain>
    </source>
</reference>
<gene>
    <name evidence="1" type="ORF">CFOL_v3_21695</name>
</gene>
<dbReference type="PANTHER" id="PTHR47718">
    <property type="entry name" value="OS01G0519700 PROTEIN"/>
    <property type="match status" value="1"/>
</dbReference>
<name>A0A1Q3CDF4_CEPFO</name>
<comment type="caution">
    <text evidence="1">The sequence shown here is derived from an EMBL/GenBank/DDBJ whole genome shotgun (WGS) entry which is preliminary data.</text>
</comment>
<dbReference type="AlphaFoldDB" id="A0A1Q3CDF4"/>
<dbReference type="OrthoDB" id="2402896at2759"/>
<evidence type="ECO:0000313" key="2">
    <source>
        <dbReference type="Proteomes" id="UP000187406"/>
    </source>
</evidence>
<proteinExistence type="predicted"/>
<dbReference type="PANTHER" id="PTHR47718:SF7">
    <property type="entry name" value="PROTEIN FAR1-RELATED SEQUENCE"/>
    <property type="match status" value="1"/>
</dbReference>
<protein>
    <recommendedName>
        <fullName evidence="3">Protein FAR1-RELATED SEQUENCE</fullName>
    </recommendedName>
</protein>
<evidence type="ECO:0000313" key="1">
    <source>
        <dbReference type="EMBL" id="GAV78227.1"/>
    </source>
</evidence>
<dbReference type="EMBL" id="BDDD01001762">
    <property type="protein sequence ID" value="GAV78227.1"/>
    <property type="molecule type" value="Genomic_DNA"/>
</dbReference>
<accession>A0A1Q3CDF4</accession>
<dbReference type="InParanoid" id="A0A1Q3CDF4"/>
<dbReference type="Proteomes" id="UP000187406">
    <property type="component" value="Unassembled WGS sequence"/>
</dbReference>
<organism evidence="1 2">
    <name type="scientific">Cephalotus follicularis</name>
    <name type="common">Albany pitcher plant</name>
    <dbReference type="NCBI Taxonomy" id="3775"/>
    <lineage>
        <taxon>Eukaryota</taxon>
        <taxon>Viridiplantae</taxon>
        <taxon>Streptophyta</taxon>
        <taxon>Embryophyta</taxon>
        <taxon>Tracheophyta</taxon>
        <taxon>Spermatophyta</taxon>
        <taxon>Magnoliopsida</taxon>
        <taxon>eudicotyledons</taxon>
        <taxon>Gunneridae</taxon>
        <taxon>Pentapetalae</taxon>
        <taxon>rosids</taxon>
        <taxon>fabids</taxon>
        <taxon>Oxalidales</taxon>
        <taxon>Cephalotaceae</taxon>
        <taxon>Cephalotus</taxon>
    </lineage>
</organism>
<keyword evidence="2" id="KW-1185">Reference proteome</keyword>
<evidence type="ECO:0008006" key="3">
    <source>
        <dbReference type="Google" id="ProtNLM"/>
    </source>
</evidence>
<sequence>MASLIVRWRQHGKWVVTSFQEEHWHTLDTLRRAKKHHSHNVSHKNPLVKNLMDQLHSYGYGPLRITKAINGIGENTSVTMQQVVQHLRQDQMNNIGSKGVLVTAHFHKQMQLDPNFYFVMELDTGTSRSMLWTDSRARHEYFT</sequence>